<dbReference type="AlphaFoldDB" id="A0A0C3L1M1"/>
<dbReference type="InterPro" id="IPR001810">
    <property type="entry name" value="F-box_dom"/>
</dbReference>
<evidence type="ECO:0000313" key="4">
    <source>
        <dbReference type="Proteomes" id="UP000054248"/>
    </source>
</evidence>
<gene>
    <name evidence="3" type="ORF">M407DRAFT_34795</name>
</gene>
<reference evidence="3 4" key="1">
    <citation type="submission" date="2014-04" db="EMBL/GenBank/DDBJ databases">
        <authorList>
            <consortium name="DOE Joint Genome Institute"/>
            <person name="Kuo A."/>
            <person name="Girlanda M."/>
            <person name="Perotto S."/>
            <person name="Kohler A."/>
            <person name="Nagy L.G."/>
            <person name="Floudas D."/>
            <person name="Copeland A."/>
            <person name="Barry K.W."/>
            <person name="Cichocki N."/>
            <person name="Veneault-Fourrey C."/>
            <person name="LaButti K."/>
            <person name="Lindquist E.A."/>
            <person name="Lipzen A."/>
            <person name="Lundell T."/>
            <person name="Morin E."/>
            <person name="Murat C."/>
            <person name="Sun H."/>
            <person name="Tunlid A."/>
            <person name="Henrissat B."/>
            <person name="Grigoriev I.V."/>
            <person name="Hibbett D.S."/>
            <person name="Martin F."/>
            <person name="Nordberg H.P."/>
            <person name="Cantor M.N."/>
            <person name="Hua S.X."/>
        </authorList>
    </citation>
    <scope>NUCLEOTIDE SEQUENCE [LARGE SCALE GENOMIC DNA]</scope>
    <source>
        <strain evidence="3 4">MUT 4182</strain>
    </source>
</reference>
<dbReference type="SUPFAM" id="SSF81383">
    <property type="entry name" value="F-box domain"/>
    <property type="match status" value="1"/>
</dbReference>
<sequence>MTPISNLHANNESKAIRGHTQQNQLTINSLPPEVLCDIFLPVAGFYLGHYTRLLPLRVVCKYWKEVIDSTPGLWMAIKLELHPELQAMILRNSRNHPLNVLWDETTWNNDPAKKAKIAAFSTLMEPSASRWQSLNYRRGLTSESDIWILALPLHNVQVIEIDAPSWSYRCHTLDAPKLSYVNVTRFYLNWRSLSGLQVLILNLTNPTLNELMAMLQASPELNHLSLENTWLQVESEDQAPTPSKVFLPHLTCLRISRASTQSICLLLDSMETSNLQGFAVAVQYHVEPEDCTPLCKSAARYIGAFPLPQDNEQALVLIRVWRREIEFGLRRRRIAIRNDTWDHGNGPQDRLAYLASVTNYMDSRACREVKILDLSCREHEEIGGYLRTIHSRFPQINQILLKEKQNDIAVAFQHLSSPLQLELAEEWLLPKLTKLELDLGSSTDARLIDIVAQLVMKRKAADG</sequence>
<feature type="region of interest" description="Disordered" evidence="1">
    <location>
        <begin position="1"/>
        <end position="20"/>
    </location>
</feature>
<evidence type="ECO:0000313" key="3">
    <source>
        <dbReference type="EMBL" id="KIO15617.1"/>
    </source>
</evidence>
<proteinExistence type="predicted"/>
<dbReference type="EMBL" id="KN823919">
    <property type="protein sequence ID" value="KIO15617.1"/>
    <property type="molecule type" value="Genomic_DNA"/>
</dbReference>
<reference evidence="4" key="2">
    <citation type="submission" date="2015-01" db="EMBL/GenBank/DDBJ databases">
        <title>Evolutionary Origins and Diversification of the Mycorrhizal Mutualists.</title>
        <authorList>
            <consortium name="DOE Joint Genome Institute"/>
            <consortium name="Mycorrhizal Genomics Consortium"/>
            <person name="Kohler A."/>
            <person name="Kuo A."/>
            <person name="Nagy L.G."/>
            <person name="Floudas D."/>
            <person name="Copeland A."/>
            <person name="Barry K.W."/>
            <person name="Cichocki N."/>
            <person name="Veneault-Fourrey C."/>
            <person name="LaButti K."/>
            <person name="Lindquist E.A."/>
            <person name="Lipzen A."/>
            <person name="Lundell T."/>
            <person name="Morin E."/>
            <person name="Murat C."/>
            <person name="Riley R."/>
            <person name="Ohm R."/>
            <person name="Sun H."/>
            <person name="Tunlid A."/>
            <person name="Henrissat B."/>
            <person name="Grigoriev I.V."/>
            <person name="Hibbett D.S."/>
            <person name="Martin F."/>
        </authorList>
    </citation>
    <scope>NUCLEOTIDE SEQUENCE [LARGE SCALE GENOMIC DNA]</scope>
    <source>
        <strain evidence="4">MUT 4182</strain>
    </source>
</reference>
<dbReference type="Pfam" id="PF12937">
    <property type="entry name" value="F-box-like"/>
    <property type="match status" value="1"/>
</dbReference>
<organism evidence="3 4">
    <name type="scientific">Tulasnella calospora MUT 4182</name>
    <dbReference type="NCBI Taxonomy" id="1051891"/>
    <lineage>
        <taxon>Eukaryota</taxon>
        <taxon>Fungi</taxon>
        <taxon>Dikarya</taxon>
        <taxon>Basidiomycota</taxon>
        <taxon>Agaricomycotina</taxon>
        <taxon>Agaricomycetes</taxon>
        <taxon>Cantharellales</taxon>
        <taxon>Tulasnellaceae</taxon>
        <taxon>Tulasnella</taxon>
    </lineage>
</organism>
<dbReference type="OrthoDB" id="2269034at2759"/>
<feature type="non-terminal residue" evidence="3">
    <location>
        <position position="463"/>
    </location>
</feature>
<dbReference type="Proteomes" id="UP000054248">
    <property type="component" value="Unassembled WGS sequence"/>
</dbReference>
<feature type="domain" description="F-box" evidence="2">
    <location>
        <begin position="27"/>
        <end position="77"/>
    </location>
</feature>
<dbReference type="HOGENOM" id="CLU_038859_0_0_1"/>
<accession>A0A0C3L1M1</accession>
<dbReference type="InterPro" id="IPR036047">
    <property type="entry name" value="F-box-like_dom_sf"/>
</dbReference>
<dbReference type="Gene3D" id="1.20.1280.50">
    <property type="match status" value="1"/>
</dbReference>
<name>A0A0C3L1M1_9AGAM</name>
<evidence type="ECO:0000259" key="2">
    <source>
        <dbReference type="Pfam" id="PF12937"/>
    </source>
</evidence>
<protein>
    <recommendedName>
        <fullName evidence="2">F-box domain-containing protein</fullName>
    </recommendedName>
</protein>
<evidence type="ECO:0000256" key="1">
    <source>
        <dbReference type="SAM" id="MobiDB-lite"/>
    </source>
</evidence>
<keyword evidence="4" id="KW-1185">Reference proteome</keyword>